<dbReference type="AlphaFoldDB" id="A0A0P6Y605"/>
<comment type="caution">
    <text evidence="3">The sequence shown here is derived from an EMBL/GenBank/DDBJ whole genome shotgun (WGS) entry which is preliminary data.</text>
</comment>
<dbReference type="GO" id="GO:0004493">
    <property type="term" value="F:methylmalonyl-CoA epimerase activity"/>
    <property type="evidence" value="ECO:0007669"/>
    <property type="project" value="TreeGrafter"/>
</dbReference>
<dbReference type="EMBL" id="LGCL01000024">
    <property type="protein sequence ID" value="KPL77022.1"/>
    <property type="molecule type" value="Genomic_DNA"/>
</dbReference>
<dbReference type="Pfam" id="PF00903">
    <property type="entry name" value="Glyoxalase"/>
    <property type="match status" value="1"/>
</dbReference>
<dbReference type="PANTHER" id="PTHR43048">
    <property type="entry name" value="METHYLMALONYL-COA EPIMERASE"/>
    <property type="match status" value="1"/>
</dbReference>
<accession>A0A0P6Y605</accession>
<dbReference type="Gene3D" id="3.10.180.10">
    <property type="entry name" value="2,3-Dihydroxybiphenyl 1,2-Dioxygenase, domain 1"/>
    <property type="match status" value="1"/>
</dbReference>
<dbReference type="STRING" id="1134406.ADN00_10670"/>
<dbReference type="InterPro" id="IPR051785">
    <property type="entry name" value="MMCE/EMCE_epimerase"/>
</dbReference>
<dbReference type="InterPro" id="IPR004360">
    <property type="entry name" value="Glyas_Fos-R_dOase_dom"/>
</dbReference>
<dbReference type="InterPro" id="IPR037523">
    <property type="entry name" value="VOC_core"/>
</dbReference>
<feature type="domain" description="VOC" evidence="2">
    <location>
        <begin position="14"/>
        <end position="137"/>
    </location>
</feature>
<dbReference type="OrthoDB" id="9800322at2"/>
<evidence type="ECO:0000259" key="2">
    <source>
        <dbReference type="PROSITE" id="PS51819"/>
    </source>
</evidence>
<keyword evidence="4" id="KW-1185">Reference proteome</keyword>
<evidence type="ECO:0000256" key="1">
    <source>
        <dbReference type="ARBA" id="ARBA00022723"/>
    </source>
</evidence>
<dbReference type="RefSeq" id="WP_075062983.1">
    <property type="nucleotide sequence ID" value="NZ_LGCL01000024.1"/>
</dbReference>
<gene>
    <name evidence="3" type="ORF">ADN00_10670</name>
</gene>
<keyword evidence="1" id="KW-0479">Metal-binding</keyword>
<dbReference type="GO" id="GO:0046872">
    <property type="term" value="F:metal ion binding"/>
    <property type="evidence" value="ECO:0007669"/>
    <property type="project" value="UniProtKB-KW"/>
</dbReference>
<name>A0A0P6Y605_9CHLR</name>
<dbReference type="CDD" id="cd06587">
    <property type="entry name" value="VOC"/>
    <property type="match status" value="1"/>
</dbReference>
<dbReference type="PROSITE" id="PS51819">
    <property type="entry name" value="VOC"/>
    <property type="match status" value="1"/>
</dbReference>
<dbReference type="InterPro" id="IPR029068">
    <property type="entry name" value="Glyas_Bleomycin-R_OHBP_Dase"/>
</dbReference>
<proteinExistence type="predicted"/>
<protein>
    <recommendedName>
        <fullName evidence="2">VOC domain-containing protein</fullName>
    </recommendedName>
</protein>
<dbReference type="PANTHER" id="PTHR43048:SF3">
    <property type="entry name" value="METHYLMALONYL-COA EPIMERASE, MITOCHONDRIAL"/>
    <property type="match status" value="1"/>
</dbReference>
<dbReference type="Proteomes" id="UP000050417">
    <property type="component" value="Unassembled WGS sequence"/>
</dbReference>
<evidence type="ECO:0000313" key="3">
    <source>
        <dbReference type="EMBL" id="KPL77022.1"/>
    </source>
</evidence>
<dbReference type="GO" id="GO:0046491">
    <property type="term" value="P:L-methylmalonyl-CoA metabolic process"/>
    <property type="evidence" value="ECO:0007669"/>
    <property type="project" value="TreeGrafter"/>
</dbReference>
<dbReference type="SUPFAM" id="SSF54593">
    <property type="entry name" value="Glyoxalase/Bleomycin resistance protein/Dihydroxybiphenyl dioxygenase"/>
    <property type="match status" value="1"/>
</dbReference>
<reference evidence="3 4" key="1">
    <citation type="submission" date="2015-07" db="EMBL/GenBank/DDBJ databases">
        <title>Genome sequence of Ornatilinea apprima DSM 23815.</title>
        <authorList>
            <person name="Hemp J."/>
            <person name="Ward L.M."/>
            <person name="Pace L.A."/>
            <person name="Fischer W.W."/>
        </authorList>
    </citation>
    <scope>NUCLEOTIDE SEQUENCE [LARGE SCALE GENOMIC DNA]</scope>
    <source>
        <strain evidence="3 4">P3M-1</strain>
    </source>
</reference>
<organism evidence="3 4">
    <name type="scientific">Ornatilinea apprima</name>
    <dbReference type="NCBI Taxonomy" id="1134406"/>
    <lineage>
        <taxon>Bacteria</taxon>
        <taxon>Bacillati</taxon>
        <taxon>Chloroflexota</taxon>
        <taxon>Anaerolineae</taxon>
        <taxon>Anaerolineales</taxon>
        <taxon>Anaerolineaceae</taxon>
        <taxon>Ornatilinea</taxon>
    </lineage>
</organism>
<sequence>MPKGTHNSTLPGCGFHHISIQTVDFDAALRFYRDTLGMREHQPFEVGGRRFVLLDCGDGSFVELQEPEGGTPIPSETVPLAHFALAAADTRAAVEMVRQAGCPITMEPKQVNLGGKLQAVVAFFTGPNGESVELFQEL</sequence>
<evidence type="ECO:0000313" key="4">
    <source>
        <dbReference type="Proteomes" id="UP000050417"/>
    </source>
</evidence>